<feature type="transmembrane region" description="Helical" evidence="6">
    <location>
        <begin position="16"/>
        <end position="35"/>
    </location>
</feature>
<dbReference type="InterPro" id="IPR051449">
    <property type="entry name" value="ABC-2_transporter_component"/>
</dbReference>
<dbReference type="EMBL" id="UHJJ01000003">
    <property type="protein sequence ID" value="SUQ13506.1"/>
    <property type="molecule type" value="Genomic_DNA"/>
</dbReference>
<dbReference type="AlphaFoldDB" id="A0A316A133"/>
<dbReference type="InterPro" id="IPR013525">
    <property type="entry name" value="ABC2_TM"/>
</dbReference>
<evidence type="ECO:0000256" key="4">
    <source>
        <dbReference type="ARBA" id="ARBA00022989"/>
    </source>
</evidence>
<evidence type="ECO:0000256" key="2">
    <source>
        <dbReference type="ARBA" id="ARBA00022475"/>
    </source>
</evidence>
<reference evidence="9" key="1">
    <citation type="submission" date="2017-07" db="EMBL/GenBank/DDBJ databases">
        <authorList>
            <person name="Varghese N."/>
            <person name="Submissions S."/>
        </authorList>
    </citation>
    <scope>NUCLEOTIDE SEQUENCE [LARGE SCALE GENOMIC DNA]</scope>
    <source>
        <strain evidence="9">NLAE-zl-C134</strain>
    </source>
</reference>
<evidence type="ECO:0000256" key="1">
    <source>
        <dbReference type="ARBA" id="ARBA00004651"/>
    </source>
</evidence>
<accession>A0A316A133</accession>
<evidence type="ECO:0000256" key="5">
    <source>
        <dbReference type="ARBA" id="ARBA00023136"/>
    </source>
</evidence>
<dbReference type="GO" id="GO:0140359">
    <property type="term" value="F:ABC-type transporter activity"/>
    <property type="evidence" value="ECO:0007669"/>
    <property type="project" value="InterPro"/>
</dbReference>
<keyword evidence="4 6" id="KW-1133">Transmembrane helix</keyword>
<evidence type="ECO:0000259" key="7">
    <source>
        <dbReference type="Pfam" id="PF12698"/>
    </source>
</evidence>
<dbReference type="GO" id="GO:0005886">
    <property type="term" value="C:plasma membrane"/>
    <property type="evidence" value="ECO:0007669"/>
    <property type="project" value="UniProtKB-SubCell"/>
</dbReference>
<dbReference type="OrthoDB" id="9774039at2"/>
<dbReference type="Proteomes" id="UP000254051">
    <property type="component" value="Unassembled WGS sequence"/>
</dbReference>
<evidence type="ECO:0000256" key="3">
    <source>
        <dbReference type="ARBA" id="ARBA00022692"/>
    </source>
</evidence>
<keyword evidence="9" id="KW-1185">Reference proteome</keyword>
<evidence type="ECO:0000313" key="9">
    <source>
        <dbReference type="Proteomes" id="UP000254051"/>
    </source>
</evidence>
<feature type="transmembrane region" description="Helical" evidence="6">
    <location>
        <begin position="186"/>
        <end position="206"/>
    </location>
</feature>
<protein>
    <submittedName>
        <fullName evidence="8">ABC-2 type transport system permease protein</fullName>
    </submittedName>
</protein>
<proteinExistence type="predicted"/>
<keyword evidence="3 6" id="KW-0812">Transmembrane</keyword>
<dbReference type="PANTHER" id="PTHR30294:SF29">
    <property type="entry name" value="MULTIDRUG ABC TRANSPORTER PERMEASE YBHS-RELATED"/>
    <property type="match status" value="1"/>
</dbReference>
<dbReference type="RefSeq" id="WP_109709492.1">
    <property type="nucleotide sequence ID" value="NZ_QGDS01000003.1"/>
</dbReference>
<evidence type="ECO:0000256" key="6">
    <source>
        <dbReference type="SAM" id="Phobius"/>
    </source>
</evidence>
<dbReference type="Pfam" id="PF12698">
    <property type="entry name" value="ABC2_membrane_3"/>
    <property type="match status" value="1"/>
</dbReference>
<name>A0A316A133_9FIRM</name>
<sequence>MTVFKAYMKIIKQNRFLIIMYLGIFMLITIMIQSVTKTQESGGYKAQSVKIGFVDEDGGALAKGLEEYLGKFHQIIPMEADKDKLQENLFYRNIEYIVRIPSGFEEKCLQENEKLSVTKVPGSYTSFYVDQQINGFLNNVKTYYAAEYTVAEAVKAVMEKEGPEVKMLDTNGNAGEAPGYAYYYRFIPYLLLSILCYVLGNILSAFHKGDIPKRMQASAVSGRRQNMEALLAAMVLGIGLLGICIAVSILLYGKPLVESGGLMYYLLNSLTMLFVALSISYMVGLLTHNTSALNGIVNTISLGMCFLCGVFVPLDIMSKGVKTVAQFLPVYWYEKANDRISEFGNITGAVRIEILQAIGIQLVFAVAIVFISIVAVKKKRG</sequence>
<feature type="domain" description="ABC-2 type transporter transmembrane" evidence="7">
    <location>
        <begin position="17"/>
        <end position="373"/>
    </location>
</feature>
<organism evidence="8 9">
    <name type="scientific">Faecalicatena contorta</name>
    <dbReference type="NCBI Taxonomy" id="39482"/>
    <lineage>
        <taxon>Bacteria</taxon>
        <taxon>Bacillati</taxon>
        <taxon>Bacillota</taxon>
        <taxon>Clostridia</taxon>
        <taxon>Lachnospirales</taxon>
        <taxon>Lachnospiraceae</taxon>
        <taxon>Faecalicatena</taxon>
    </lineage>
</organism>
<feature type="transmembrane region" description="Helical" evidence="6">
    <location>
        <begin position="354"/>
        <end position="376"/>
    </location>
</feature>
<dbReference type="Gene3D" id="3.40.1710.10">
    <property type="entry name" value="abc type-2 transporter like domain"/>
    <property type="match status" value="1"/>
</dbReference>
<keyword evidence="5 6" id="KW-0472">Membrane</keyword>
<evidence type="ECO:0000313" key="8">
    <source>
        <dbReference type="EMBL" id="SUQ13506.1"/>
    </source>
</evidence>
<feature type="transmembrane region" description="Helical" evidence="6">
    <location>
        <begin position="227"/>
        <end position="252"/>
    </location>
</feature>
<keyword evidence="2" id="KW-1003">Cell membrane</keyword>
<gene>
    <name evidence="8" type="ORF">SAMN05216529_103236</name>
</gene>
<feature type="transmembrane region" description="Helical" evidence="6">
    <location>
        <begin position="295"/>
        <end position="314"/>
    </location>
</feature>
<dbReference type="PANTHER" id="PTHR30294">
    <property type="entry name" value="MEMBRANE COMPONENT OF ABC TRANSPORTER YHHJ-RELATED"/>
    <property type="match status" value="1"/>
</dbReference>
<feature type="transmembrane region" description="Helical" evidence="6">
    <location>
        <begin position="264"/>
        <end position="283"/>
    </location>
</feature>
<comment type="subcellular location">
    <subcellularLocation>
        <location evidence="1">Cell membrane</location>
        <topology evidence="1">Multi-pass membrane protein</topology>
    </subcellularLocation>
</comment>